<evidence type="ECO:0000313" key="8">
    <source>
        <dbReference type="Proteomes" id="UP000195602"/>
    </source>
</evidence>
<dbReference type="CDD" id="cd18533">
    <property type="entry name" value="PTP_fungal"/>
    <property type="match status" value="1"/>
</dbReference>
<dbReference type="InterPro" id="IPR003595">
    <property type="entry name" value="Tyr_Pase_cat"/>
</dbReference>
<dbReference type="PANTHER" id="PTHR19134:SF561">
    <property type="entry name" value="PROTEIN TYROSINE PHOSPHATASE 36E, ISOFORM A"/>
    <property type="match status" value="1"/>
</dbReference>
<proteinExistence type="inferred from homology"/>
<dbReference type="PROSITE" id="PS50055">
    <property type="entry name" value="TYR_PHOSPHATASE_PTP"/>
    <property type="match status" value="1"/>
</dbReference>
<dbReference type="InterPro" id="IPR029021">
    <property type="entry name" value="Prot-tyrosine_phosphatase-like"/>
</dbReference>
<evidence type="ECO:0000259" key="4">
    <source>
        <dbReference type="PROSITE" id="PS50055"/>
    </source>
</evidence>
<dbReference type="SMART" id="SM00450">
    <property type="entry name" value="RHOD"/>
    <property type="match status" value="1"/>
</dbReference>
<evidence type="ECO:0000313" key="7">
    <source>
        <dbReference type="EMBL" id="OVF09200.1"/>
    </source>
</evidence>
<evidence type="ECO:0000259" key="6">
    <source>
        <dbReference type="PROSITE" id="PS50206"/>
    </source>
</evidence>
<dbReference type="InterPro" id="IPR000387">
    <property type="entry name" value="Tyr_Pase_dom"/>
</dbReference>
<dbReference type="InterPro" id="IPR050348">
    <property type="entry name" value="Protein-Tyr_Phosphatase"/>
</dbReference>
<dbReference type="InterPro" id="IPR001763">
    <property type="entry name" value="Rhodanese-like_dom"/>
</dbReference>
<organism evidence="7 8">
    <name type="scientific">Clavispora lusitaniae</name>
    <name type="common">Candida lusitaniae</name>
    <dbReference type="NCBI Taxonomy" id="36911"/>
    <lineage>
        <taxon>Eukaryota</taxon>
        <taxon>Fungi</taxon>
        <taxon>Dikarya</taxon>
        <taxon>Ascomycota</taxon>
        <taxon>Saccharomycotina</taxon>
        <taxon>Pichiomycetes</taxon>
        <taxon>Metschnikowiaceae</taxon>
        <taxon>Clavispora</taxon>
    </lineage>
</organism>
<feature type="region of interest" description="Disordered" evidence="3">
    <location>
        <begin position="103"/>
        <end position="137"/>
    </location>
</feature>
<dbReference type="Proteomes" id="UP000195602">
    <property type="component" value="Unassembled WGS sequence"/>
</dbReference>
<reference evidence="7 8" key="1">
    <citation type="submission" date="2017-04" db="EMBL/GenBank/DDBJ databases">
        <title>Draft genome of the yeast Clavispora lusitaniae type strain CBS 6936.</title>
        <authorList>
            <person name="Durrens P."/>
            <person name="Klopp C."/>
            <person name="Biteau N."/>
            <person name="Fitton-Ouhabi V."/>
            <person name="Dementhon K."/>
            <person name="Accoceberry I."/>
            <person name="Sherman D.J."/>
            <person name="Noel T."/>
        </authorList>
    </citation>
    <scope>NUCLEOTIDE SEQUENCE [LARGE SCALE GENOMIC DNA]</scope>
    <source>
        <strain evidence="7 8">CBS 6936</strain>
    </source>
</reference>
<dbReference type="KEGG" id="clus:A9F13_06g03641"/>
<dbReference type="SMART" id="SM00404">
    <property type="entry name" value="PTPc_motif"/>
    <property type="match status" value="1"/>
</dbReference>
<dbReference type="InterPro" id="IPR036873">
    <property type="entry name" value="Rhodanese-like_dom_sf"/>
</dbReference>
<comment type="caution">
    <text evidence="7">The sequence shown here is derived from an EMBL/GenBank/DDBJ whole genome shotgun (WGS) entry which is preliminary data.</text>
</comment>
<dbReference type="PROSITE" id="PS50206">
    <property type="entry name" value="RHODANESE_3"/>
    <property type="match status" value="1"/>
</dbReference>
<dbReference type="AlphaFoldDB" id="A0AA91T2L9"/>
<protein>
    <recommendedName>
        <fullName evidence="2">protein-tyrosine-phosphatase</fullName>
        <ecNumber evidence="2">3.1.3.48</ecNumber>
    </recommendedName>
</protein>
<dbReference type="PRINTS" id="PR00700">
    <property type="entry name" value="PRTYPHPHTASE"/>
</dbReference>
<sequence length="840" mass="93778">MSGSYCSNFKFPPSGGMRSSEYSSADTASPHVTEGSDYFALQPPLHSGPASTFLSPKKPSQLRVGANSVSSVNSDATFVEGPLPSHSSHFLSTDTLVEDVGATESPKPMRKLSSSKPMLSNRTASSFSLGSLKSTEPLKTEDPLARAPHSALDAHFPFNRKPVPTETSKMQLPQLKKQSTLPTLMSTPSSSYIENIKIEQAKRSFYQPVAEDMRDSIRSLATTISYRRAAEMANVITQASVSPLTHLPDILVIDIRPFADYARGHIKGSLNVCLPSTLLKRSNFNLQRCINSLPTYEKLIFQNYLHCNEVNHSQNITFDEPTKGRHGLPPIFVYDNSNVSSNIYHMCKKLIDCSCWEATSAPPIYLMDESFDFFSKEYPNLISCGKEEMIDISTLSINSLQSPAVPGNFSNLNQIDTSRIEKIQMPPQGRSKSVSALNSASTPNVCNFVLPHNLPQKKFNIRHNEEVFDNISEHSSVENLLSVSRVADEELARLPPWLTDAVTNDNRVRADFNKLEKSEKLRLNSVLTLGASDSFLTPDGTHESRPEISCGLDYGHKNRYKDIFLFNHSRVHLRSFEYDNATQSDCDYINASYLKPLPNIASFISSGKHMGESELEDMQFIATQGPLNETIGDFWKCIVDQKCLLIVSLTKEFENGIQKCSKYWVPGKYYSGRDALVVEAVKQESCGNFSVRSFEVSINGKAKHNVLQIHLDKWEDMSAHVDVKDLLSIVSLKQHIMSHASLKSEFPTLTHCSAGCGRTGVFCAVDSLISLLEFNDNNCDLPRDPVYEVVNNLRQQRISMVQTMRQYCLIYDALVHYVIHGKDNPDLCKLGIVTEFLEKV</sequence>
<accession>A0AA91T2L9</accession>
<dbReference type="SUPFAM" id="SSF52799">
    <property type="entry name" value="(Phosphotyrosine protein) phosphatases II"/>
    <property type="match status" value="1"/>
</dbReference>
<feature type="domain" description="Tyrosine specific protein phosphatases" evidence="5">
    <location>
        <begin position="727"/>
        <end position="808"/>
    </location>
</feature>
<evidence type="ECO:0000256" key="3">
    <source>
        <dbReference type="SAM" id="MobiDB-lite"/>
    </source>
</evidence>
<dbReference type="Pfam" id="PF00102">
    <property type="entry name" value="Y_phosphatase"/>
    <property type="match status" value="1"/>
</dbReference>
<evidence type="ECO:0000256" key="2">
    <source>
        <dbReference type="ARBA" id="ARBA00013064"/>
    </source>
</evidence>
<dbReference type="EMBL" id="LYUB02000006">
    <property type="protein sequence ID" value="OVF09200.1"/>
    <property type="molecule type" value="Genomic_DNA"/>
</dbReference>
<name>A0AA91T2L9_CLALS</name>
<dbReference type="Gene3D" id="3.90.190.10">
    <property type="entry name" value="Protein tyrosine phosphatase superfamily"/>
    <property type="match status" value="1"/>
</dbReference>
<feature type="compositionally biased region" description="Polar residues" evidence="3">
    <location>
        <begin position="112"/>
        <end position="134"/>
    </location>
</feature>
<comment type="similarity">
    <text evidence="1">Belongs to the protein-tyrosine phosphatase family. Non-receptor class subfamily.</text>
</comment>
<dbReference type="SUPFAM" id="SSF52821">
    <property type="entry name" value="Rhodanese/Cell cycle control phosphatase"/>
    <property type="match status" value="1"/>
</dbReference>
<feature type="domain" description="Tyrosine-protein phosphatase" evidence="4">
    <location>
        <begin position="557"/>
        <end position="817"/>
    </location>
</feature>
<dbReference type="InterPro" id="IPR000242">
    <property type="entry name" value="PTP_cat"/>
</dbReference>
<dbReference type="EC" id="3.1.3.48" evidence="2"/>
<dbReference type="PROSITE" id="PS50056">
    <property type="entry name" value="TYR_PHOSPHATASE_2"/>
    <property type="match status" value="1"/>
</dbReference>
<evidence type="ECO:0000259" key="5">
    <source>
        <dbReference type="PROSITE" id="PS50056"/>
    </source>
</evidence>
<feature type="domain" description="Rhodanese" evidence="6">
    <location>
        <begin position="246"/>
        <end position="281"/>
    </location>
</feature>
<dbReference type="SMART" id="SM00194">
    <property type="entry name" value="PTPc"/>
    <property type="match status" value="1"/>
</dbReference>
<dbReference type="Gene3D" id="3.40.250.10">
    <property type="entry name" value="Rhodanese-like domain"/>
    <property type="match status" value="1"/>
</dbReference>
<dbReference type="PANTHER" id="PTHR19134">
    <property type="entry name" value="RECEPTOR-TYPE TYROSINE-PROTEIN PHOSPHATASE"/>
    <property type="match status" value="1"/>
</dbReference>
<feature type="region of interest" description="Disordered" evidence="3">
    <location>
        <begin position="1"/>
        <end position="44"/>
    </location>
</feature>
<evidence type="ECO:0000256" key="1">
    <source>
        <dbReference type="ARBA" id="ARBA00009649"/>
    </source>
</evidence>
<dbReference type="Pfam" id="PF00581">
    <property type="entry name" value="Rhodanese"/>
    <property type="match status" value="1"/>
</dbReference>
<gene>
    <name evidence="7" type="ORF">A9F13_06g03641</name>
</gene>
<dbReference type="GO" id="GO:0004725">
    <property type="term" value="F:protein tyrosine phosphatase activity"/>
    <property type="evidence" value="ECO:0007669"/>
    <property type="project" value="UniProtKB-EC"/>
</dbReference>